<feature type="transmembrane region" description="Helical" evidence="2">
    <location>
        <begin position="63"/>
        <end position="82"/>
    </location>
</feature>
<organism evidence="3 4">
    <name type="scientific">Metschnikowia bicuspidata</name>
    <dbReference type="NCBI Taxonomy" id="27322"/>
    <lineage>
        <taxon>Eukaryota</taxon>
        <taxon>Fungi</taxon>
        <taxon>Dikarya</taxon>
        <taxon>Ascomycota</taxon>
        <taxon>Saccharomycotina</taxon>
        <taxon>Pichiomycetes</taxon>
        <taxon>Metschnikowiaceae</taxon>
        <taxon>Metschnikowia</taxon>
    </lineage>
</organism>
<sequence>MKTPNDFKPSSFHKKGRDTRPEPQRTPMSREQATNRTFLKGIVETGRPNWKAAPQEIKTRYRGIHFILFSIPVLLIPGYELYRRISGRSTKKVQQGEYLGSDKGIRKFSEEEKWEVERNGIMYKIFGRDFFLDGFTSRSIEDERKK</sequence>
<dbReference type="Proteomes" id="UP000268321">
    <property type="component" value="Unassembled WGS sequence"/>
</dbReference>
<gene>
    <name evidence="3" type="ORF">METBISCDRAFT_18731</name>
</gene>
<reference evidence="4" key="1">
    <citation type="journal article" date="2018" name="Nat. Microbiol.">
        <title>Leveraging single-cell genomics to expand the fungal tree of life.</title>
        <authorList>
            <person name="Ahrendt S.R."/>
            <person name="Quandt C.A."/>
            <person name="Ciobanu D."/>
            <person name="Clum A."/>
            <person name="Salamov A."/>
            <person name="Andreopoulos B."/>
            <person name="Cheng J.F."/>
            <person name="Woyke T."/>
            <person name="Pelin A."/>
            <person name="Henrissat B."/>
            <person name="Reynolds N.K."/>
            <person name="Benny G.L."/>
            <person name="Smith M.E."/>
            <person name="James T.Y."/>
            <person name="Grigoriev I.V."/>
        </authorList>
    </citation>
    <scope>NUCLEOTIDE SEQUENCE [LARGE SCALE GENOMIC DNA]</scope>
    <source>
        <strain evidence="4">Baker2002</strain>
    </source>
</reference>
<evidence type="ECO:0000313" key="4">
    <source>
        <dbReference type="Proteomes" id="UP000268321"/>
    </source>
</evidence>
<keyword evidence="4" id="KW-1185">Reference proteome</keyword>
<keyword evidence="2" id="KW-0812">Transmembrane</keyword>
<keyword evidence="2" id="KW-1133">Transmembrane helix</keyword>
<name>A0A4P9ZC64_9ASCO</name>
<dbReference type="AlphaFoldDB" id="A0A4P9ZC64"/>
<evidence type="ECO:0000313" key="3">
    <source>
        <dbReference type="EMBL" id="RKP29410.1"/>
    </source>
</evidence>
<evidence type="ECO:0000256" key="2">
    <source>
        <dbReference type="SAM" id="Phobius"/>
    </source>
</evidence>
<protein>
    <submittedName>
        <fullName evidence="3">Uncharacterized protein</fullName>
    </submittedName>
</protein>
<dbReference type="EMBL" id="ML004489">
    <property type="protein sequence ID" value="RKP29410.1"/>
    <property type="molecule type" value="Genomic_DNA"/>
</dbReference>
<proteinExistence type="predicted"/>
<keyword evidence="2" id="KW-0472">Membrane</keyword>
<feature type="region of interest" description="Disordered" evidence="1">
    <location>
        <begin position="1"/>
        <end position="34"/>
    </location>
</feature>
<accession>A0A4P9ZC64</accession>
<dbReference type="OrthoDB" id="3784821at2759"/>
<evidence type="ECO:0000256" key="1">
    <source>
        <dbReference type="SAM" id="MobiDB-lite"/>
    </source>
</evidence>